<proteinExistence type="predicted"/>
<organism evidence="1 2">
    <name type="scientific">Enterocloster hominis</name>
    <name type="common">ex Hitch et al. 2024</name>
    <dbReference type="NCBI Taxonomy" id="1917870"/>
    <lineage>
        <taxon>Bacteria</taxon>
        <taxon>Bacillati</taxon>
        <taxon>Bacillota</taxon>
        <taxon>Clostridia</taxon>
        <taxon>Lachnospirales</taxon>
        <taxon>Lachnospiraceae</taxon>
        <taxon>Enterocloster</taxon>
    </lineage>
</organism>
<evidence type="ECO:0000313" key="1">
    <source>
        <dbReference type="EMBL" id="MEQ2428474.1"/>
    </source>
</evidence>
<reference evidence="1 2" key="1">
    <citation type="submission" date="2024-03" db="EMBL/GenBank/DDBJ databases">
        <title>Human intestinal bacterial collection.</title>
        <authorList>
            <person name="Pauvert C."/>
            <person name="Hitch T.C.A."/>
            <person name="Clavel T."/>
        </authorList>
    </citation>
    <scope>NUCLEOTIDE SEQUENCE [LARGE SCALE GENOMIC DNA]</scope>
    <source>
        <strain evidence="1 2">CLA-SR-H021</strain>
    </source>
</reference>
<dbReference type="EMBL" id="JBBMFM010000184">
    <property type="protein sequence ID" value="MEQ2428474.1"/>
    <property type="molecule type" value="Genomic_DNA"/>
</dbReference>
<comment type="caution">
    <text evidence="1">The sequence shown here is derived from an EMBL/GenBank/DDBJ whole genome shotgun (WGS) entry which is preliminary data.</text>
</comment>
<name>A0ABV1DH09_9FIRM</name>
<dbReference type="RefSeq" id="WP_008725801.1">
    <property type="nucleotide sequence ID" value="NZ_JBBMFM010000184.1"/>
</dbReference>
<protein>
    <submittedName>
        <fullName evidence="1">Uncharacterized protein</fullName>
    </submittedName>
</protein>
<dbReference type="Proteomes" id="UP001454086">
    <property type="component" value="Unassembled WGS sequence"/>
</dbReference>
<sequence length="252" mass="29351">MDYKTKSAYIENEITPILMPQGFRYETWEADGDGNGWQYVRGSQKIDIYDKFTYVDMRFMVDYPIRRVVSAKNLSTKELHLYDPRWTFGYDYKTQDDFEGIVMGFKDIICNYGIRKLEELCKPVTDETPIRNMEYFKQLERHRERAVRDFLTTGKRNNPSLELAGLELKISRLSDNLFCDAVDALIDIAAVYGDWIIRNFGGEWKNNNGILEIIHVGERKATIVPTDDIFQAWSKNAPIAYDDICGKYGNRG</sequence>
<accession>A0ABV1DH09</accession>
<keyword evidence="2" id="KW-1185">Reference proteome</keyword>
<evidence type="ECO:0000313" key="2">
    <source>
        <dbReference type="Proteomes" id="UP001454086"/>
    </source>
</evidence>
<gene>
    <name evidence="1" type="ORF">WMQ36_26295</name>
</gene>